<dbReference type="AlphaFoldDB" id="A0A917DE32"/>
<evidence type="ECO:0000313" key="3">
    <source>
        <dbReference type="Proteomes" id="UP000633205"/>
    </source>
</evidence>
<evidence type="ECO:0008006" key="4">
    <source>
        <dbReference type="Google" id="ProtNLM"/>
    </source>
</evidence>
<reference evidence="2" key="2">
    <citation type="submission" date="2020-09" db="EMBL/GenBank/DDBJ databases">
        <authorList>
            <person name="Sun Q."/>
            <person name="Zhou Y."/>
        </authorList>
    </citation>
    <scope>NUCLEOTIDE SEQUENCE</scope>
    <source>
        <strain evidence="2">CGMCC 1.15152</strain>
    </source>
</reference>
<feature type="region of interest" description="Disordered" evidence="1">
    <location>
        <begin position="59"/>
        <end position="96"/>
    </location>
</feature>
<reference evidence="2" key="1">
    <citation type="journal article" date="2014" name="Int. J. Syst. Evol. Microbiol.">
        <title>Complete genome sequence of Corynebacterium casei LMG S-19264T (=DSM 44701T), isolated from a smear-ripened cheese.</title>
        <authorList>
            <consortium name="US DOE Joint Genome Institute (JGI-PGF)"/>
            <person name="Walter F."/>
            <person name="Albersmeier A."/>
            <person name="Kalinowski J."/>
            <person name="Ruckert C."/>
        </authorList>
    </citation>
    <scope>NUCLEOTIDE SEQUENCE</scope>
    <source>
        <strain evidence="2">CGMCC 1.15152</strain>
    </source>
</reference>
<name>A0A917DE32_9MICO</name>
<organism evidence="2 3">
    <name type="scientific">Microbacterium faecale</name>
    <dbReference type="NCBI Taxonomy" id="1804630"/>
    <lineage>
        <taxon>Bacteria</taxon>
        <taxon>Bacillati</taxon>
        <taxon>Actinomycetota</taxon>
        <taxon>Actinomycetes</taxon>
        <taxon>Micrococcales</taxon>
        <taxon>Microbacteriaceae</taxon>
        <taxon>Microbacterium</taxon>
    </lineage>
</organism>
<comment type="caution">
    <text evidence="2">The sequence shown here is derived from an EMBL/GenBank/DDBJ whole genome shotgun (WGS) entry which is preliminary data.</text>
</comment>
<accession>A0A917DE32</accession>
<proteinExistence type="predicted"/>
<keyword evidence="3" id="KW-1185">Reference proteome</keyword>
<gene>
    <name evidence="2" type="ORF">GCM10010915_08580</name>
</gene>
<sequence>MGAKRKPRRQSKAVYRRRRLLLLIVTLLLVAGIAIGATFGIRWLAEAKPWENLPFVGNDPVAAETPDPIPTIYPTSAPQSPGPSESASPEPEDPEACVPGALEITAHTDKNEYGGDEKPKFTLELTNTGDVACIVDVGTRAQQFTVASGVDEWWRSGDCQQDASENWVTIDAGQTASTDPLTWDRTRSYPDTCDASDRPQAAGGGATYSLTVKLGEVASQPTAFILH</sequence>
<evidence type="ECO:0000313" key="2">
    <source>
        <dbReference type="EMBL" id="GGD30563.1"/>
    </source>
</evidence>
<feature type="compositionally biased region" description="Low complexity" evidence="1">
    <location>
        <begin position="76"/>
        <end position="89"/>
    </location>
</feature>
<dbReference type="Proteomes" id="UP000633205">
    <property type="component" value="Unassembled WGS sequence"/>
</dbReference>
<protein>
    <recommendedName>
        <fullName evidence="4">DUF4232 domain-containing protein</fullName>
    </recommendedName>
</protein>
<dbReference type="RefSeq" id="WP_188711055.1">
    <property type="nucleotide sequence ID" value="NZ_BMHO01000001.1"/>
</dbReference>
<evidence type="ECO:0000256" key="1">
    <source>
        <dbReference type="SAM" id="MobiDB-lite"/>
    </source>
</evidence>
<dbReference type="EMBL" id="BMHO01000001">
    <property type="protein sequence ID" value="GGD30563.1"/>
    <property type="molecule type" value="Genomic_DNA"/>
</dbReference>